<name>A0AA86JRR5_9CLOT</name>
<protein>
    <submittedName>
        <fullName evidence="1">Uncharacterized protein</fullName>
    </submittedName>
</protein>
<dbReference type="Proteomes" id="UP001189143">
    <property type="component" value="Unassembled WGS sequence"/>
</dbReference>
<evidence type="ECO:0000313" key="2">
    <source>
        <dbReference type="EMBL" id="CAI3606166.1"/>
    </source>
</evidence>
<sequence>MHSVFIIPNNKEKCILSKNNKTIEKLFSTIIIENSLTK</sequence>
<organism evidence="1 3">
    <name type="scientific">Clostridium neonatale</name>
    <dbReference type="NCBI Taxonomy" id="137838"/>
    <lineage>
        <taxon>Bacteria</taxon>
        <taxon>Bacillati</taxon>
        <taxon>Bacillota</taxon>
        <taxon>Clostridia</taxon>
        <taxon>Eubacteriales</taxon>
        <taxon>Clostridiaceae</taxon>
        <taxon>Clostridium</taxon>
    </lineage>
</organism>
<proteinExistence type="predicted"/>
<comment type="caution">
    <text evidence="1">The sequence shown here is derived from an EMBL/GenBank/DDBJ whole genome shotgun (WGS) entry which is preliminary data.</text>
</comment>
<gene>
    <name evidence="2" type="ORF">CNEO2_340053</name>
    <name evidence="1" type="ORF">CNEO_45173</name>
</gene>
<dbReference type="AlphaFoldDB" id="A0AA86JRR5"/>
<dbReference type="Proteomes" id="UP000789738">
    <property type="component" value="Unassembled WGS sequence"/>
</dbReference>
<accession>A0AA86JRR5</accession>
<evidence type="ECO:0000313" key="1">
    <source>
        <dbReference type="EMBL" id="CAG9711257.1"/>
    </source>
</evidence>
<reference evidence="1" key="1">
    <citation type="submission" date="2021-10" db="EMBL/GenBank/DDBJ databases">
        <authorList>
            <person name="Mesa V."/>
        </authorList>
    </citation>
    <scope>NUCLEOTIDE SEQUENCE</scope>
    <source>
        <strain evidence="1">CC3_PB</strain>
    </source>
</reference>
<dbReference type="EMBL" id="CAKJVE010000004">
    <property type="protein sequence ID" value="CAG9711257.1"/>
    <property type="molecule type" value="Genomic_DNA"/>
</dbReference>
<evidence type="ECO:0000313" key="3">
    <source>
        <dbReference type="Proteomes" id="UP000789738"/>
    </source>
</evidence>
<dbReference type="EMBL" id="CAMTCP010000231">
    <property type="protein sequence ID" value="CAI3606166.1"/>
    <property type="molecule type" value="Genomic_DNA"/>
</dbReference>
<reference evidence="2" key="2">
    <citation type="submission" date="2022-10" db="EMBL/GenBank/DDBJ databases">
        <authorList>
            <person name="Aires J."/>
            <person name="Mesa V."/>
        </authorList>
    </citation>
    <scope>NUCLEOTIDE SEQUENCE</scope>
    <source>
        <strain evidence="2">Clostridium neonatale JD116</strain>
    </source>
</reference>